<evidence type="ECO:0000313" key="3">
    <source>
        <dbReference type="Proteomes" id="UP000429607"/>
    </source>
</evidence>
<sequence length="53" mass="5577">MLSVSPSTTVATALAAAALFTSACLHKFRDSDSRSSTSAMRCLASWRKRSLGA</sequence>
<proteinExistence type="predicted"/>
<dbReference type="AlphaFoldDB" id="A0A6A4E0J1"/>
<gene>
    <name evidence="1" type="ORF">PR001_g18266</name>
    <name evidence="2" type="ORF">PR003_g19305</name>
</gene>
<evidence type="ECO:0000313" key="1">
    <source>
        <dbReference type="EMBL" id="KAE9002385.1"/>
    </source>
</evidence>
<name>A0A6A4E0J1_9STRA</name>
<comment type="caution">
    <text evidence="2">The sequence shown here is derived from an EMBL/GenBank/DDBJ whole genome shotgun (WGS) entry which is preliminary data.</text>
</comment>
<dbReference type="Proteomes" id="UP000434957">
    <property type="component" value="Unassembled WGS sequence"/>
</dbReference>
<accession>A0A6A4E0J1</accession>
<keyword evidence="4" id="KW-1185">Reference proteome</keyword>
<dbReference type="Proteomes" id="UP000429607">
    <property type="component" value="Unassembled WGS sequence"/>
</dbReference>
<organism evidence="2 4">
    <name type="scientific">Phytophthora rubi</name>
    <dbReference type="NCBI Taxonomy" id="129364"/>
    <lineage>
        <taxon>Eukaryota</taxon>
        <taxon>Sar</taxon>
        <taxon>Stramenopiles</taxon>
        <taxon>Oomycota</taxon>
        <taxon>Peronosporomycetes</taxon>
        <taxon>Peronosporales</taxon>
        <taxon>Peronosporaceae</taxon>
        <taxon>Phytophthora</taxon>
    </lineage>
</organism>
<protein>
    <submittedName>
        <fullName evidence="2">Uncharacterized protein</fullName>
    </submittedName>
</protein>
<reference evidence="2 4" key="1">
    <citation type="submission" date="2018-08" db="EMBL/GenBank/DDBJ databases">
        <title>Genomic investigation of the strawberry pathogen Phytophthora fragariae indicates pathogenicity is determined by transcriptional variation in three key races.</title>
        <authorList>
            <person name="Adams T.M."/>
            <person name="Armitage A.D."/>
            <person name="Sobczyk M.K."/>
            <person name="Bates H.J."/>
            <person name="Dunwell J.M."/>
            <person name="Nellist C.F."/>
            <person name="Harrison R.J."/>
        </authorList>
    </citation>
    <scope>NUCLEOTIDE SEQUENCE [LARGE SCALE GENOMIC DNA]</scope>
    <source>
        <strain evidence="1 3">SCRP249</strain>
        <strain evidence="2 4">SCRP333</strain>
    </source>
</reference>
<evidence type="ECO:0000313" key="4">
    <source>
        <dbReference type="Proteomes" id="UP000434957"/>
    </source>
</evidence>
<dbReference type="EMBL" id="QXFT01001615">
    <property type="protein sequence ID" value="KAE9314219.1"/>
    <property type="molecule type" value="Genomic_DNA"/>
</dbReference>
<dbReference type="EMBL" id="QXFV01001593">
    <property type="protein sequence ID" value="KAE9002385.1"/>
    <property type="molecule type" value="Genomic_DNA"/>
</dbReference>
<evidence type="ECO:0000313" key="2">
    <source>
        <dbReference type="EMBL" id="KAE9314219.1"/>
    </source>
</evidence>